<comment type="function">
    <text evidence="2">Removes the formyl group from the N-terminal Met of newly synthesized proteins. Requires at least a dipeptide for an efficient rate of reaction. N-terminal L-methionine is a prerequisite for activity but the enzyme has broad specificity at other positions.</text>
</comment>
<gene>
    <name evidence="2 3" type="primary">def</name>
    <name evidence="3" type="ORF">GV832_06510</name>
</gene>
<proteinExistence type="inferred from homology"/>
<dbReference type="CDD" id="cd00487">
    <property type="entry name" value="Pep_deformylase"/>
    <property type="match status" value="1"/>
</dbReference>
<comment type="cofactor">
    <cofactor evidence="2">
        <name>Fe(2+)</name>
        <dbReference type="ChEBI" id="CHEBI:29033"/>
    </cofactor>
    <text evidence="2">Binds 1 Fe(2+) ion.</text>
</comment>
<dbReference type="EMBL" id="JAABNR010000005">
    <property type="protein sequence ID" value="NBZ87229.1"/>
    <property type="molecule type" value="Genomic_DNA"/>
</dbReference>
<sequence length="150" mass="16247">MILPLRLWPDPVLSQVCALAPVDAGTLALAEDMLETMYAAKGRGLAAPQVGVLSRLFVMDETWKTGEKTPEIFLNPEIIWTSPETAPSTEGCLSIPGQEVTVIRAKSIILRWTMPDGAIAAQKLTGFRAICAQHEIDHLNGIVTLTKAPQ</sequence>
<name>A0AAE5BUY3_9RHOB</name>
<dbReference type="HAMAP" id="MF_00163">
    <property type="entry name" value="Pep_deformylase"/>
    <property type="match status" value="1"/>
</dbReference>
<feature type="binding site" evidence="2">
    <location>
        <position position="92"/>
    </location>
    <ligand>
        <name>Fe cation</name>
        <dbReference type="ChEBI" id="CHEBI:24875"/>
    </ligand>
</feature>
<dbReference type="NCBIfam" id="NF001159">
    <property type="entry name" value="PRK00150.1-3"/>
    <property type="match status" value="1"/>
</dbReference>
<dbReference type="SUPFAM" id="SSF56420">
    <property type="entry name" value="Peptide deformylase"/>
    <property type="match status" value="1"/>
</dbReference>
<dbReference type="RefSeq" id="WP_168774041.1">
    <property type="nucleotide sequence ID" value="NZ_JAABNR010000005.1"/>
</dbReference>
<dbReference type="NCBIfam" id="TIGR00079">
    <property type="entry name" value="pept_deformyl"/>
    <property type="match status" value="1"/>
</dbReference>
<dbReference type="EC" id="3.5.1.88" evidence="2"/>
<dbReference type="Proteomes" id="UP001193501">
    <property type="component" value="Unassembled WGS sequence"/>
</dbReference>
<dbReference type="InterPro" id="IPR023635">
    <property type="entry name" value="Peptide_deformylase"/>
</dbReference>
<dbReference type="GO" id="GO:0046872">
    <property type="term" value="F:metal ion binding"/>
    <property type="evidence" value="ECO:0007669"/>
    <property type="project" value="UniProtKB-KW"/>
</dbReference>
<dbReference type="InterPro" id="IPR036821">
    <property type="entry name" value="Peptide_deformylase_sf"/>
</dbReference>
<keyword evidence="4" id="KW-1185">Reference proteome</keyword>
<accession>A0AAE5BUY3</accession>
<keyword evidence="2" id="KW-0408">Iron</keyword>
<protein>
    <recommendedName>
        <fullName evidence="2">Peptide deformylase</fullName>
        <shortName evidence="2">PDF</shortName>
        <ecNumber evidence="2">3.5.1.88</ecNumber>
    </recommendedName>
    <alternativeName>
        <fullName evidence="2">Polypeptide deformylase</fullName>
    </alternativeName>
</protein>
<keyword evidence="2 3" id="KW-0378">Hydrolase</keyword>
<comment type="catalytic activity">
    <reaction evidence="2">
        <text>N-terminal N-formyl-L-methionyl-[peptide] + H2O = N-terminal L-methionyl-[peptide] + formate</text>
        <dbReference type="Rhea" id="RHEA:24420"/>
        <dbReference type="Rhea" id="RHEA-COMP:10639"/>
        <dbReference type="Rhea" id="RHEA-COMP:10640"/>
        <dbReference type="ChEBI" id="CHEBI:15377"/>
        <dbReference type="ChEBI" id="CHEBI:15740"/>
        <dbReference type="ChEBI" id="CHEBI:49298"/>
        <dbReference type="ChEBI" id="CHEBI:64731"/>
        <dbReference type="EC" id="3.5.1.88"/>
    </reaction>
</comment>
<comment type="caution">
    <text evidence="3">The sequence shown here is derived from an EMBL/GenBank/DDBJ whole genome shotgun (WGS) entry which is preliminary data.</text>
</comment>
<dbReference type="Pfam" id="PF01327">
    <property type="entry name" value="Pep_deformylase"/>
    <property type="match status" value="1"/>
</dbReference>
<evidence type="ECO:0000256" key="2">
    <source>
        <dbReference type="HAMAP-Rule" id="MF_00163"/>
    </source>
</evidence>
<dbReference type="GO" id="GO:0006412">
    <property type="term" value="P:translation"/>
    <property type="evidence" value="ECO:0007669"/>
    <property type="project" value="UniProtKB-UniRule"/>
</dbReference>
<evidence type="ECO:0000313" key="4">
    <source>
        <dbReference type="Proteomes" id="UP001193501"/>
    </source>
</evidence>
<dbReference type="PIRSF" id="PIRSF004749">
    <property type="entry name" value="Pep_def"/>
    <property type="match status" value="1"/>
</dbReference>
<keyword evidence="2" id="KW-0648">Protein biosynthesis</keyword>
<dbReference type="PANTHER" id="PTHR10458:SF22">
    <property type="entry name" value="PEPTIDE DEFORMYLASE"/>
    <property type="match status" value="1"/>
</dbReference>
<dbReference type="PANTHER" id="PTHR10458">
    <property type="entry name" value="PEPTIDE DEFORMYLASE"/>
    <property type="match status" value="1"/>
</dbReference>
<feature type="binding site" evidence="2">
    <location>
        <position position="138"/>
    </location>
    <ligand>
        <name>Fe cation</name>
        <dbReference type="ChEBI" id="CHEBI:24875"/>
    </ligand>
</feature>
<organism evidence="3 4">
    <name type="scientific">Stagnihabitans tardus</name>
    <dbReference type="NCBI Taxonomy" id="2699202"/>
    <lineage>
        <taxon>Bacteria</taxon>
        <taxon>Pseudomonadati</taxon>
        <taxon>Pseudomonadota</taxon>
        <taxon>Alphaproteobacteria</taxon>
        <taxon>Rhodobacterales</taxon>
        <taxon>Paracoccaceae</taxon>
        <taxon>Stagnihabitans</taxon>
    </lineage>
</organism>
<feature type="active site" evidence="2">
    <location>
        <position position="135"/>
    </location>
</feature>
<dbReference type="AlphaFoldDB" id="A0AAE5BUY3"/>
<evidence type="ECO:0000256" key="1">
    <source>
        <dbReference type="ARBA" id="ARBA00010759"/>
    </source>
</evidence>
<keyword evidence="2" id="KW-0479">Metal-binding</keyword>
<dbReference type="GO" id="GO:0042586">
    <property type="term" value="F:peptide deformylase activity"/>
    <property type="evidence" value="ECO:0007669"/>
    <property type="project" value="UniProtKB-UniRule"/>
</dbReference>
<reference evidence="3" key="1">
    <citation type="submission" date="2020-01" db="EMBL/GenBank/DDBJ databases">
        <authorList>
            <person name="Chen W.-M."/>
        </authorList>
    </citation>
    <scope>NUCLEOTIDE SEQUENCE</scope>
    <source>
        <strain evidence="3">CYK-10</strain>
    </source>
</reference>
<dbReference type="PRINTS" id="PR01576">
    <property type="entry name" value="PDEFORMYLASE"/>
</dbReference>
<feature type="binding site" evidence="2">
    <location>
        <position position="134"/>
    </location>
    <ligand>
        <name>Fe cation</name>
        <dbReference type="ChEBI" id="CHEBI:24875"/>
    </ligand>
</feature>
<dbReference type="Gene3D" id="3.90.45.10">
    <property type="entry name" value="Peptide deformylase"/>
    <property type="match status" value="1"/>
</dbReference>
<evidence type="ECO:0000313" key="3">
    <source>
        <dbReference type="EMBL" id="NBZ87229.1"/>
    </source>
</evidence>
<comment type="similarity">
    <text evidence="1 2">Belongs to the polypeptide deformylase family.</text>
</comment>